<feature type="compositionally biased region" description="Basic and acidic residues" evidence="1">
    <location>
        <begin position="737"/>
        <end position="749"/>
    </location>
</feature>
<keyword evidence="3" id="KW-1185">Reference proteome</keyword>
<feature type="region of interest" description="Disordered" evidence="1">
    <location>
        <begin position="816"/>
        <end position="839"/>
    </location>
</feature>
<evidence type="ECO:0000313" key="2">
    <source>
        <dbReference type="EMBL" id="TKD00405.1"/>
    </source>
</evidence>
<feature type="compositionally biased region" description="Low complexity" evidence="1">
    <location>
        <begin position="750"/>
        <end position="763"/>
    </location>
</feature>
<feature type="region of interest" description="Disordered" evidence="1">
    <location>
        <begin position="998"/>
        <end position="1026"/>
    </location>
</feature>
<name>A0A4U1J071_9BACT</name>
<feature type="compositionally biased region" description="Basic and acidic residues" evidence="1">
    <location>
        <begin position="153"/>
        <end position="173"/>
    </location>
</feature>
<dbReference type="RefSeq" id="WP_136933332.1">
    <property type="nucleotide sequence ID" value="NZ_SSMQ01000047.1"/>
</dbReference>
<comment type="caution">
    <text evidence="2">The sequence shown here is derived from an EMBL/GenBank/DDBJ whole genome shotgun (WGS) entry which is preliminary data.</text>
</comment>
<gene>
    <name evidence="2" type="ORF">E8A74_34490</name>
</gene>
<feature type="compositionally biased region" description="Acidic residues" evidence="1">
    <location>
        <begin position="1488"/>
        <end position="1497"/>
    </location>
</feature>
<dbReference type="Proteomes" id="UP000309215">
    <property type="component" value="Unassembled WGS sequence"/>
</dbReference>
<protein>
    <submittedName>
        <fullName evidence="2">Uncharacterized protein</fullName>
    </submittedName>
</protein>
<feature type="region of interest" description="Disordered" evidence="1">
    <location>
        <begin position="778"/>
        <end position="799"/>
    </location>
</feature>
<feature type="region of interest" description="Disordered" evidence="1">
    <location>
        <begin position="1094"/>
        <end position="1162"/>
    </location>
</feature>
<dbReference type="EMBL" id="SSMQ01000047">
    <property type="protein sequence ID" value="TKD00405.1"/>
    <property type="molecule type" value="Genomic_DNA"/>
</dbReference>
<feature type="compositionally biased region" description="Basic and acidic residues" evidence="1">
    <location>
        <begin position="823"/>
        <end position="832"/>
    </location>
</feature>
<evidence type="ECO:0000256" key="1">
    <source>
        <dbReference type="SAM" id="MobiDB-lite"/>
    </source>
</evidence>
<reference evidence="2 3" key="1">
    <citation type="submission" date="2019-04" db="EMBL/GenBank/DDBJ databases">
        <authorList>
            <person name="Li Y."/>
            <person name="Wang J."/>
        </authorList>
    </citation>
    <scope>NUCLEOTIDE SEQUENCE [LARGE SCALE GENOMIC DNA]</scope>
    <source>
        <strain evidence="2 3">DSM 14668</strain>
    </source>
</reference>
<evidence type="ECO:0000313" key="3">
    <source>
        <dbReference type="Proteomes" id="UP000309215"/>
    </source>
</evidence>
<feature type="region of interest" description="Disordered" evidence="1">
    <location>
        <begin position="715"/>
        <end position="763"/>
    </location>
</feature>
<sequence length="1577" mass="169839">MEERESCGPLGEVCGVIQRFVAQWVFWVLGVWDACPLAPESGVYGASNHWTMAGSEEAACDRGRPMVCEAAPREDHRAWGYCAVCEAACERPESEEAVDVALACDCGGSLRPVLAGWRCGDRAASVLACGECGSVTGAAGALDDVSKKSAAVHPDHRQTERRGAHELKEVPSGGREAEDVLRRVLRRSPGARGSWARLLARFVLDARADGALERMAIAMHERAEEISEAASVEQGMGAGHHCSHWDHTTPERREMTREVARAGLVAVVRAAELAESEARDGERSCPWCGHVSRYAVCERCGAELARHPANTTDPTALGRALAAGLVERRVRAWPDASETATASLVRTELEEVAGLVAGDPVAWEAAGERAPAGWSWVVPQTATVSASSAARGCGAESEREGLVCTEHGPAGLHGATLPGGLRVLWGDAPECRHPWKRTDRALEGDPVPEENLPPKRTAKLDADVERAGSNVVRFPEDVAMLGAVRRVARRAQERQATEDARCGARHVSGLVCDLEAEHVEHEATTAGPVVRLRVRWKHTRGALWAQDEHGGWRARLTSYNGWVDEAGADERPTLRLVVDNERRAEQRDAAQAEEGELIQPQMVCRAKHASGLRCHEPPHTTGMHVGAYGMGPLLMWAGDNDELRRKYDGRPIFWSPAALDQGRAPAGARLWAPGQFEQDKLGALCGAVHQESGITCEREPHEDRDHEALAENGWAFGWQGEDDSEQLVRTSEDGDESERARRDDVERASSGEPESAPSGEAAPRASIAELWAKVEAMAAREPQRPARQGGSLRRQAEAMVASLNEKERAVLAKRFGASGGHDQAGDREKGEPSGEGQRVCGARHASGLACVLAEHQEGDHRAYAGFAAVLWDVETGALFRSWADGARGPVWRVQANAVEGEQGTSGDGSQTWAPGMFGAVAVASSAQDGRSRAERGRCGARHASSLGYTCGEQAGHERVARPHAGDGVLGRLVWWRAEGALWREDDDLTAYLAEPNAPVPGRHGRWPQATEVRGGDDQAGNAGGVQPEANAENVASVKDDVTAWNVCPSCERLADLPDGEVFAGTYFDCIHCGEGLYAEVFGDDDWQLLRASEVEEGEKDKHGEPSVQGLAEHAPDVEPSRSCHYSGVTWVPTETGQETSAPERASRDPEQESSGTPVQRCGARHASGLVCDREAFINGRCDGEEPHGARRPDGVRVAWATTTGDTHAQGDYEWIVNPADRWDVDRPWTEWYPDQFAAQPTGAAPGADKPAADPRARGERETEGEQPSGSELTERFVLGTWVRIVRGQNAGAVGRVKWDTTYARPGEDLRLVAVVVKTERGPELLEMYPRNLTVERGERAAEGPHPGGLVFHEERPPVAICCGARHASGLVCDEWQHEDDADLHAAFVSEAGAMSAYAWDRADGPLYTEDGAFVRMVPPASAYSPKGCWSPDMFASAPDMFAIPTAHPSSGPAHTPAPDGRSVRSVLPPAGVGSEKVHPGGIQRDAPELPDEGEKEEETMSKHTPEEREIAARMVTPFVQATVDRINAAFDAAMESETPSNPLELAGAVGLEGVGRISPVRDDLKKCEEGDLNPHAG</sequence>
<feature type="region of interest" description="Disordered" evidence="1">
    <location>
        <begin position="1445"/>
        <end position="1506"/>
    </location>
</feature>
<accession>A0A4U1J071</accession>
<feature type="region of interest" description="Disordered" evidence="1">
    <location>
        <begin position="151"/>
        <end position="173"/>
    </location>
</feature>
<proteinExistence type="predicted"/>
<feature type="compositionally biased region" description="Basic and acidic residues" evidence="1">
    <location>
        <begin position="1250"/>
        <end position="1263"/>
    </location>
</feature>
<feature type="region of interest" description="Disordered" evidence="1">
    <location>
        <begin position="1237"/>
        <end position="1272"/>
    </location>
</feature>
<organism evidence="2 3">
    <name type="scientific">Polyangium fumosum</name>
    <dbReference type="NCBI Taxonomy" id="889272"/>
    <lineage>
        <taxon>Bacteria</taxon>
        <taxon>Pseudomonadati</taxon>
        <taxon>Myxococcota</taxon>
        <taxon>Polyangia</taxon>
        <taxon>Polyangiales</taxon>
        <taxon>Polyangiaceae</taxon>
        <taxon>Polyangium</taxon>
    </lineage>
</organism>